<dbReference type="Proteomes" id="UP001153332">
    <property type="component" value="Unassembled WGS sequence"/>
</dbReference>
<reference evidence="1" key="1">
    <citation type="submission" date="2022-12" db="EMBL/GenBank/DDBJ databases">
        <title>Genome Sequence of Lasiodiplodia mahajangana.</title>
        <authorList>
            <person name="Buettner E."/>
        </authorList>
    </citation>
    <scope>NUCLEOTIDE SEQUENCE</scope>
    <source>
        <strain evidence="1">VT137</strain>
    </source>
</reference>
<evidence type="ECO:0000313" key="1">
    <source>
        <dbReference type="EMBL" id="KAJ8126204.1"/>
    </source>
</evidence>
<gene>
    <name evidence="1" type="ORF">O1611_g7432</name>
</gene>
<organism evidence="1 2">
    <name type="scientific">Lasiodiplodia mahajangana</name>
    <dbReference type="NCBI Taxonomy" id="1108764"/>
    <lineage>
        <taxon>Eukaryota</taxon>
        <taxon>Fungi</taxon>
        <taxon>Dikarya</taxon>
        <taxon>Ascomycota</taxon>
        <taxon>Pezizomycotina</taxon>
        <taxon>Dothideomycetes</taxon>
        <taxon>Dothideomycetes incertae sedis</taxon>
        <taxon>Botryosphaeriales</taxon>
        <taxon>Botryosphaeriaceae</taxon>
        <taxon>Lasiodiplodia</taxon>
    </lineage>
</organism>
<accession>A0ACC2JFQ7</accession>
<comment type="caution">
    <text evidence="1">The sequence shown here is derived from an EMBL/GenBank/DDBJ whole genome shotgun (WGS) entry which is preliminary data.</text>
</comment>
<name>A0ACC2JFQ7_9PEZI</name>
<evidence type="ECO:0000313" key="2">
    <source>
        <dbReference type="Proteomes" id="UP001153332"/>
    </source>
</evidence>
<sequence>METVSHNHAHYQDRLDFAEHLLADHFGLPSEAIAQTTITPIQYEPDFPFKYNNFVYRILLPSGLSSGAGNGDGGRKLTQPGCVPIPSETKEFILRLSNPDAEGMHQETRIQNEVGMLTLASAALSHIKPAVVPRVFGWGGATSERPGWILEELMPGESLVEPFDTISLEQKGGILAQITAILKALQNHTLPESIQGWGGVTFDDNGAIVSGPMVSVGAGPWSSLEDCFRGRLKVALAKADSNPHLQGWRPNGVRERVDAFIERGLPAQFLDLASKQDKVFIHADFSELLPLLFVQKAFTIS</sequence>
<proteinExistence type="predicted"/>
<keyword evidence="2" id="KW-1185">Reference proteome</keyword>
<dbReference type="EMBL" id="JAPUUL010001969">
    <property type="protein sequence ID" value="KAJ8126204.1"/>
    <property type="molecule type" value="Genomic_DNA"/>
</dbReference>
<protein>
    <submittedName>
        <fullName evidence="1">Uncharacterized protein</fullName>
    </submittedName>
</protein>